<evidence type="ECO:0000313" key="2">
    <source>
        <dbReference type="Proteomes" id="UP000273154"/>
    </source>
</evidence>
<accession>A0A3G9KAB3</accession>
<name>A0A3G9KAB3_9ACTN</name>
<dbReference type="RefSeq" id="WP_126422704.1">
    <property type="nucleotide sequence ID" value="NZ_AP019367.1"/>
</dbReference>
<dbReference type="GO" id="GO:0006508">
    <property type="term" value="P:proteolysis"/>
    <property type="evidence" value="ECO:0007669"/>
    <property type="project" value="InterPro"/>
</dbReference>
<dbReference type="Proteomes" id="UP000273154">
    <property type="component" value="Chromosome"/>
</dbReference>
<dbReference type="Pfam" id="PF00450">
    <property type="entry name" value="Peptidase_S10"/>
    <property type="match status" value="1"/>
</dbReference>
<protein>
    <submittedName>
        <fullName evidence="1">Carboxypeptidase C</fullName>
    </submittedName>
</protein>
<dbReference type="EMBL" id="AP019367">
    <property type="protein sequence ID" value="BBH50690.1"/>
    <property type="molecule type" value="Genomic_DNA"/>
</dbReference>
<proteinExistence type="predicted"/>
<keyword evidence="1" id="KW-0121">Carboxypeptidase</keyword>
<dbReference type="Gene3D" id="3.40.50.1820">
    <property type="entry name" value="alpha/beta hydrolase"/>
    <property type="match status" value="1"/>
</dbReference>
<dbReference type="KEGG" id="pcat:Pcatena_12770"/>
<reference evidence="2" key="1">
    <citation type="submission" date="2018-11" db="EMBL/GenBank/DDBJ databases">
        <title>Comparative genomics of Parolsenella catena and Libanicoccus massiliensis: Reclassification of Libanicoccus massiliensis as Parolsenella massiliensis comb. nov.</title>
        <authorList>
            <person name="Sakamoto M."/>
            <person name="Ikeyama N."/>
            <person name="Murakami T."/>
            <person name="Mori H."/>
            <person name="Yuki M."/>
            <person name="Ohkuma M."/>
        </authorList>
    </citation>
    <scope>NUCLEOTIDE SEQUENCE [LARGE SCALE GENOMIC DNA]</scope>
    <source>
        <strain evidence="2">JCM 31932</strain>
    </source>
</reference>
<dbReference type="InterPro" id="IPR029058">
    <property type="entry name" value="AB_hydrolase_fold"/>
</dbReference>
<dbReference type="InterPro" id="IPR001563">
    <property type="entry name" value="Peptidase_S10"/>
</dbReference>
<gene>
    <name evidence="1" type="ORF">Pcatena_12770</name>
</gene>
<dbReference type="OrthoDB" id="9770107at2"/>
<organism evidence="1 2">
    <name type="scientific">Parolsenella catena</name>
    <dbReference type="NCBI Taxonomy" id="2003188"/>
    <lineage>
        <taxon>Bacteria</taxon>
        <taxon>Bacillati</taxon>
        <taxon>Actinomycetota</taxon>
        <taxon>Coriobacteriia</taxon>
        <taxon>Coriobacteriales</taxon>
        <taxon>Atopobiaceae</taxon>
        <taxon>Parolsenella</taxon>
    </lineage>
</organism>
<dbReference type="AlphaFoldDB" id="A0A3G9KAB3"/>
<dbReference type="SUPFAM" id="SSF53474">
    <property type="entry name" value="alpha/beta-Hydrolases"/>
    <property type="match status" value="1"/>
</dbReference>
<dbReference type="GO" id="GO:0004185">
    <property type="term" value="F:serine-type carboxypeptidase activity"/>
    <property type="evidence" value="ECO:0007669"/>
    <property type="project" value="InterPro"/>
</dbReference>
<keyword evidence="2" id="KW-1185">Reference proteome</keyword>
<keyword evidence="1" id="KW-0645">Protease</keyword>
<evidence type="ECO:0000313" key="1">
    <source>
        <dbReference type="EMBL" id="BBH50690.1"/>
    </source>
</evidence>
<sequence>MSEQFAAPVADANAVPEAKSSDTLTWSVGEESIDYVASAGHLDIYDPQRVLEGKMFNVSYVASSVNGEAVDVARRPVTFAYNGGPGSASVPINFGGLGPKRVVSEGEQFAGANYEVVDNPGTLLRETDLVFLDALGTGWSFVADGYDTKRVYGLEEDARTFCRAIVRWLDENNRWGSPLYIYGESYGTMRSAVLMRYLGEAGVPLAGVVMLSAYFDWSQNLPGNDLYYLGMLPSFASTAQHFGITGRGVDPDKWFDEASEFTAGEYAASLMKGDRIDPREKRRIAKKMERYIGIPAELLLAHNNRIELEDFRANLLRDKGLMCGRLDMRYTETMTLPVQRNTFYFACEDPAAHALEKVWYGAFRSFLRSTLGYVNPAEYRLSVWSEIGIGWNWVHDEPGMDDTKTAAPNLAFDIATALRRSPTTKLAILGGRYDAATPWWNMDHTMSQLFLPAELKDQITYHRYGCGHMAYTDVPTLMQMVDDMHEFYAK</sequence>
<keyword evidence="1" id="KW-0378">Hydrolase</keyword>
<dbReference type="GeneID" id="88849413"/>